<keyword evidence="1" id="KW-1133">Transmembrane helix</keyword>
<organism evidence="2 3">
    <name type="scientific">Lawsonibacter faecis</name>
    <dbReference type="NCBI Taxonomy" id="2763052"/>
    <lineage>
        <taxon>Bacteria</taxon>
        <taxon>Bacillati</taxon>
        <taxon>Bacillota</taxon>
        <taxon>Clostridia</taxon>
        <taxon>Eubacteriales</taxon>
        <taxon>Oscillospiraceae</taxon>
        <taxon>Lawsonibacter</taxon>
    </lineage>
</organism>
<evidence type="ECO:0000313" key="3">
    <source>
        <dbReference type="Proteomes" id="UP000607645"/>
    </source>
</evidence>
<keyword evidence="1" id="KW-0812">Transmembrane</keyword>
<proteinExistence type="predicted"/>
<reference evidence="2" key="1">
    <citation type="submission" date="2020-08" db="EMBL/GenBank/DDBJ databases">
        <title>Genome public.</title>
        <authorList>
            <person name="Liu C."/>
            <person name="Sun Q."/>
        </authorList>
    </citation>
    <scope>NUCLEOTIDE SEQUENCE</scope>
    <source>
        <strain evidence="2">NSJ-52</strain>
    </source>
</reference>
<accession>A0A8J6JIP1</accession>
<feature type="transmembrane region" description="Helical" evidence="1">
    <location>
        <begin position="56"/>
        <end position="74"/>
    </location>
</feature>
<gene>
    <name evidence="2" type="ORF">H8S62_00900</name>
</gene>
<dbReference type="AlphaFoldDB" id="A0A8J6JIP1"/>
<dbReference type="Proteomes" id="UP000607645">
    <property type="component" value="Unassembled WGS sequence"/>
</dbReference>
<keyword evidence="1" id="KW-0472">Membrane</keyword>
<evidence type="ECO:0000256" key="1">
    <source>
        <dbReference type="SAM" id="Phobius"/>
    </source>
</evidence>
<keyword evidence="3" id="KW-1185">Reference proteome</keyword>
<dbReference type="EMBL" id="JACOPQ010000001">
    <property type="protein sequence ID" value="MBC5735565.1"/>
    <property type="molecule type" value="Genomic_DNA"/>
</dbReference>
<protein>
    <submittedName>
        <fullName evidence="2">Uncharacterized protein</fullName>
    </submittedName>
</protein>
<feature type="transmembrane region" description="Helical" evidence="1">
    <location>
        <begin position="21"/>
        <end position="50"/>
    </location>
</feature>
<name>A0A8J6JIP1_9FIRM</name>
<comment type="caution">
    <text evidence="2">The sequence shown here is derived from an EMBL/GenBank/DDBJ whole genome shotgun (WGS) entry which is preliminary data.</text>
</comment>
<evidence type="ECO:0000313" key="2">
    <source>
        <dbReference type="EMBL" id="MBC5735565.1"/>
    </source>
</evidence>
<sequence>MTFLRWLSQMRDLPWYILTRCAILACVMLGSTLLALVWAIASGAAAPLLWRYAHDTIALAPVVLLSGLFASAFLEQILDRR</sequence>
<dbReference type="RefSeq" id="WP_155145278.1">
    <property type="nucleotide sequence ID" value="NZ_JACOPQ010000001.1"/>
</dbReference>